<dbReference type="EMBL" id="AONQ01000037">
    <property type="protein sequence ID" value="EME69321.1"/>
    <property type="molecule type" value="Genomic_DNA"/>
</dbReference>
<evidence type="ECO:0000256" key="7">
    <source>
        <dbReference type="ARBA" id="ARBA00023014"/>
    </source>
</evidence>
<dbReference type="SFLD" id="SFLDS00029">
    <property type="entry name" value="Radical_SAM"/>
    <property type="match status" value="1"/>
</dbReference>
<keyword evidence="7" id="KW-0411">Iron-sulfur</keyword>
<dbReference type="InterPro" id="IPR036724">
    <property type="entry name" value="Cobalamin-bd_sf"/>
</dbReference>
<keyword evidence="5" id="KW-0479">Metal-binding</keyword>
<organism evidence="10 11">
    <name type="scientific">Paramagnetospirillum caucaseum</name>
    <dbReference type="NCBI Taxonomy" id="1244869"/>
    <lineage>
        <taxon>Bacteria</taxon>
        <taxon>Pseudomonadati</taxon>
        <taxon>Pseudomonadota</taxon>
        <taxon>Alphaproteobacteria</taxon>
        <taxon>Rhodospirillales</taxon>
        <taxon>Magnetospirillaceae</taxon>
        <taxon>Paramagnetospirillum</taxon>
    </lineage>
</organism>
<keyword evidence="4" id="KW-0949">S-adenosyl-L-methionine</keyword>
<dbReference type="GO" id="GO:0031419">
    <property type="term" value="F:cobalamin binding"/>
    <property type="evidence" value="ECO:0007669"/>
    <property type="project" value="InterPro"/>
</dbReference>
<sequence>MGYGINTKKSKKKIYGYTPPLGLGMLARVAKDYGCDVTVNDAGPLGDDFESLIRKIVEFKPDIVGFSVFTANFAQAVESVRLVREHPALRDTLVVIGGPHVYTFREKTLADIPADVAVYGEAEADLIELLEFYDGTRASLEEVNGLFFRSEQGIVQTQETHSSRSLDHFGFPDWDQFDFSLYRNIPGQIRRYPMTSMVTSRGCPFRCNFCFQAGRFADKYRRYSPELVIDEIQRLQSRYGIREIQFWDDIFFINKKWVETFCRLIQEKKIDITWSGYARVDLISPELLRMARDSGCWNIFYGFETGTQEMLDFLEKKATLEQAVNASRWTREAGIISRGSFMLGLPNETPELGEKTIDFAIQLDPDYANFNIFFPEPGTGLYDLAVQSGRMLSGEYLGRSVPVYLPDGYQSIDQIRDLQKKAFRRFYFRPSYIAKRISRIRSWSEIGQYVDGAMMLLSMNKPKIPFAFATESSKTGQKGRNVF</sequence>
<evidence type="ECO:0000256" key="4">
    <source>
        <dbReference type="ARBA" id="ARBA00022691"/>
    </source>
</evidence>
<dbReference type="PROSITE" id="PS51332">
    <property type="entry name" value="B12_BINDING"/>
    <property type="match status" value="1"/>
</dbReference>
<dbReference type="PANTHER" id="PTHR43409:SF7">
    <property type="entry name" value="BLL1977 PROTEIN"/>
    <property type="match status" value="1"/>
</dbReference>
<protein>
    <submittedName>
        <fullName evidence="10">Fe-S oxidoreductase</fullName>
    </submittedName>
</protein>
<dbReference type="CDD" id="cd01335">
    <property type="entry name" value="Radical_SAM"/>
    <property type="match status" value="1"/>
</dbReference>
<proteinExistence type="predicted"/>
<feature type="domain" description="B12-binding" evidence="8">
    <location>
        <begin position="6"/>
        <end position="140"/>
    </location>
</feature>
<name>M2Y8E3_9PROT</name>
<keyword evidence="6" id="KW-0408">Iron</keyword>
<evidence type="ECO:0000313" key="10">
    <source>
        <dbReference type="EMBL" id="EME69321.1"/>
    </source>
</evidence>
<evidence type="ECO:0000256" key="5">
    <source>
        <dbReference type="ARBA" id="ARBA00022723"/>
    </source>
</evidence>
<accession>M2Y8E3</accession>
<dbReference type="GO" id="GO:0003824">
    <property type="term" value="F:catalytic activity"/>
    <property type="evidence" value="ECO:0007669"/>
    <property type="project" value="InterPro"/>
</dbReference>
<feature type="domain" description="Radical SAM core" evidence="9">
    <location>
        <begin position="189"/>
        <end position="425"/>
    </location>
</feature>
<dbReference type="SFLD" id="SFLDG01082">
    <property type="entry name" value="B12-binding_domain_containing"/>
    <property type="match status" value="1"/>
</dbReference>
<dbReference type="SMART" id="SM00729">
    <property type="entry name" value="Elp3"/>
    <property type="match status" value="1"/>
</dbReference>
<dbReference type="GO" id="GO:0051539">
    <property type="term" value="F:4 iron, 4 sulfur cluster binding"/>
    <property type="evidence" value="ECO:0007669"/>
    <property type="project" value="UniProtKB-KW"/>
</dbReference>
<dbReference type="GO" id="GO:0046872">
    <property type="term" value="F:metal ion binding"/>
    <property type="evidence" value="ECO:0007669"/>
    <property type="project" value="UniProtKB-KW"/>
</dbReference>
<keyword evidence="11" id="KW-1185">Reference proteome</keyword>
<dbReference type="InterPro" id="IPR034466">
    <property type="entry name" value="Methyltransferase_Class_B"/>
</dbReference>
<evidence type="ECO:0000256" key="6">
    <source>
        <dbReference type="ARBA" id="ARBA00023004"/>
    </source>
</evidence>
<dbReference type="Pfam" id="PF02310">
    <property type="entry name" value="B12-binding"/>
    <property type="match status" value="1"/>
</dbReference>
<dbReference type="SUPFAM" id="SSF102114">
    <property type="entry name" value="Radical SAM enzymes"/>
    <property type="match status" value="1"/>
</dbReference>
<evidence type="ECO:0000259" key="9">
    <source>
        <dbReference type="PROSITE" id="PS51918"/>
    </source>
</evidence>
<comment type="cofactor">
    <cofactor evidence="1">
        <name>[4Fe-4S] cluster</name>
        <dbReference type="ChEBI" id="CHEBI:49883"/>
    </cofactor>
</comment>
<dbReference type="Gene3D" id="3.80.30.20">
    <property type="entry name" value="tm_1862 like domain"/>
    <property type="match status" value="1"/>
</dbReference>
<keyword evidence="2" id="KW-0489">Methyltransferase</keyword>
<gene>
    <name evidence="10" type="ORF">H261_13935</name>
</gene>
<dbReference type="eggNOG" id="COG1032">
    <property type="taxonomic scope" value="Bacteria"/>
</dbReference>
<dbReference type="PROSITE" id="PS51918">
    <property type="entry name" value="RADICAL_SAM"/>
    <property type="match status" value="1"/>
</dbReference>
<dbReference type="InterPro" id="IPR007197">
    <property type="entry name" value="rSAM"/>
</dbReference>
<dbReference type="SFLD" id="SFLDG01123">
    <property type="entry name" value="methyltransferase_(Class_B)"/>
    <property type="match status" value="1"/>
</dbReference>
<evidence type="ECO:0000259" key="8">
    <source>
        <dbReference type="PROSITE" id="PS51332"/>
    </source>
</evidence>
<reference evidence="10 11" key="1">
    <citation type="journal article" date="2014" name="Genome Announc.">
        <title>Draft Genome Sequence of Magnetospirillum sp. Strain SO-1, a Freshwater Magnetotactic Bacterium Isolated from the Ol'khovka River, Russia.</title>
        <authorList>
            <person name="Grouzdev D.S."/>
            <person name="Dziuba M.V."/>
            <person name="Sukhacheva M.S."/>
            <person name="Mardanov A.V."/>
            <person name="Beletskiy A.V."/>
            <person name="Kuznetsov B.B."/>
            <person name="Skryabin K.G."/>
        </authorList>
    </citation>
    <scope>NUCLEOTIDE SEQUENCE [LARGE SCALE GENOMIC DNA]</scope>
    <source>
        <strain evidence="10 11">SO-1</strain>
    </source>
</reference>
<dbReference type="Pfam" id="PF04055">
    <property type="entry name" value="Radical_SAM"/>
    <property type="match status" value="1"/>
</dbReference>
<dbReference type="SUPFAM" id="SSF52242">
    <property type="entry name" value="Cobalamin (vitamin B12)-binding domain"/>
    <property type="match status" value="1"/>
</dbReference>
<dbReference type="AlphaFoldDB" id="M2Y8E3"/>
<dbReference type="InterPro" id="IPR006158">
    <property type="entry name" value="Cobalamin-bd"/>
</dbReference>
<dbReference type="InterPro" id="IPR051198">
    <property type="entry name" value="BchE-like"/>
</dbReference>
<evidence type="ECO:0000256" key="1">
    <source>
        <dbReference type="ARBA" id="ARBA00001966"/>
    </source>
</evidence>
<dbReference type="PANTHER" id="PTHR43409">
    <property type="entry name" value="ANAEROBIC MAGNESIUM-PROTOPORPHYRIN IX MONOMETHYL ESTER CYCLASE-RELATED"/>
    <property type="match status" value="1"/>
</dbReference>
<evidence type="ECO:0000256" key="3">
    <source>
        <dbReference type="ARBA" id="ARBA00022679"/>
    </source>
</evidence>
<dbReference type="Proteomes" id="UP000011744">
    <property type="component" value="Unassembled WGS sequence"/>
</dbReference>
<dbReference type="InterPro" id="IPR006638">
    <property type="entry name" value="Elp3/MiaA/NifB-like_rSAM"/>
</dbReference>
<dbReference type="CDD" id="cd02068">
    <property type="entry name" value="radical_SAM_B12_BD"/>
    <property type="match status" value="1"/>
</dbReference>
<dbReference type="STRING" id="1244869.H261_13935"/>
<comment type="caution">
    <text evidence="10">The sequence shown here is derived from an EMBL/GenBank/DDBJ whole genome shotgun (WGS) entry which is preliminary data.</text>
</comment>
<dbReference type="PATRIC" id="fig|1244869.3.peg.2808"/>
<evidence type="ECO:0000256" key="2">
    <source>
        <dbReference type="ARBA" id="ARBA00022603"/>
    </source>
</evidence>
<dbReference type="InterPro" id="IPR058240">
    <property type="entry name" value="rSAM_sf"/>
</dbReference>
<keyword evidence="3" id="KW-0808">Transferase</keyword>
<evidence type="ECO:0000313" key="11">
    <source>
        <dbReference type="Proteomes" id="UP000011744"/>
    </source>
</evidence>
<dbReference type="InterPro" id="IPR023404">
    <property type="entry name" value="rSAM_horseshoe"/>
</dbReference>
<dbReference type="Gene3D" id="3.40.50.280">
    <property type="entry name" value="Cobalamin-binding domain"/>
    <property type="match status" value="1"/>
</dbReference>